<keyword evidence="1" id="KW-0472">Membrane</keyword>
<accession>A0ABY7RWX2</accession>
<evidence type="ECO:0000259" key="2">
    <source>
        <dbReference type="Pfam" id="PF00149"/>
    </source>
</evidence>
<keyword evidence="4" id="KW-1185">Reference proteome</keyword>
<keyword evidence="1" id="KW-1133">Transmembrane helix</keyword>
<dbReference type="PANTHER" id="PTHR46546">
    <property type="entry name" value="SHEWANELLA-LIKE PROTEIN PHOSPHATASE 1"/>
    <property type="match status" value="1"/>
</dbReference>
<protein>
    <submittedName>
        <fullName evidence="3">Metallophosphoesterase</fullName>
    </submittedName>
</protein>
<dbReference type="InterPro" id="IPR004843">
    <property type="entry name" value="Calcineurin-like_PHP"/>
</dbReference>
<gene>
    <name evidence="3" type="ORF">MUN68_011730</name>
</gene>
<evidence type="ECO:0000313" key="4">
    <source>
        <dbReference type="Proteomes" id="UP001202717"/>
    </source>
</evidence>
<proteinExistence type="predicted"/>
<dbReference type="RefSeq" id="WP_249996089.1">
    <property type="nucleotide sequence ID" value="NZ_CP116221.1"/>
</dbReference>
<dbReference type="Gene3D" id="3.60.21.10">
    <property type="match status" value="1"/>
</dbReference>
<dbReference type="EMBL" id="CP116221">
    <property type="protein sequence ID" value="WCO00736.1"/>
    <property type="molecule type" value="Genomic_DNA"/>
</dbReference>
<evidence type="ECO:0000313" key="3">
    <source>
        <dbReference type="EMBL" id="WCO00736.1"/>
    </source>
</evidence>
<keyword evidence="1" id="KW-0812">Transmembrane</keyword>
<organism evidence="3 4">
    <name type="scientific">Psychroserpens ponticola</name>
    <dbReference type="NCBI Taxonomy" id="2932268"/>
    <lineage>
        <taxon>Bacteria</taxon>
        <taxon>Pseudomonadati</taxon>
        <taxon>Bacteroidota</taxon>
        <taxon>Flavobacteriia</taxon>
        <taxon>Flavobacteriales</taxon>
        <taxon>Flavobacteriaceae</taxon>
        <taxon>Psychroserpens</taxon>
    </lineage>
</organism>
<dbReference type="Pfam" id="PF00149">
    <property type="entry name" value="Metallophos"/>
    <property type="match status" value="1"/>
</dbReference>
<feature type="transmembrane region" description="Helical" evidence="1">
    <location>
        <begin position="7"/>
        <end position="24"/>
    </location>
</feature>
<dbReference type="InterPro" id="IPR029052">
    <property type="entry name" value="Metallo-depent_PP-like"/>
</dbReference>
<reference evidence="3 4" key="1">
    <citation type="submission" date="2023-01" db="EMBL/GenBank/DDBJ databases">
        <title>Psychroserpens ponticola sp. nov., isolated from seawater.</title>
        <authorList>
            <person name="Kristyanto S."/>
            <person name="Jung J."/>
            <person name="Kim J.M."/>
            <person name="Jeon C.O."/>
        </authorList>
    </citation>
    <scope>NUCLEOTIDE SEQUENCE [LARGE SCALE GENOMIC DNA]</scope>
    <source>
        <strain evidence="3 4">MSW6</strain>
    </source>
</reference>
<sequence length="338" mass="38372">MKQITQFFRVIFILIGYISIGQGLNDGPYVFIEANGLIKKSIIDGKIVSEALLLTAYDTIYTPEVSVFSGVEEIAALSDIHGQYDLAVEILINNKIIDQELNWSFGKGHLVIVGDIFDRGPKVNEMLWLIYKLEQQAEDKGGHLHFLLGNHEYMVLHKDLRYVHDKYLEVGTLLNLEYDEMYDKSTVLGRWLRSKSTILRLNNHVFVHGGISQDFLSVIGFNIESINASMRASIDISKAELKSTNFYTNYYGTTGPIWYRGYFTDNLEDAVIDDVLSITNSEHIVVGHCSFDEVIRVFDGKIYGVDSSIKKGLYGELLFIENGVYYRGTKDGTRKAFE</sequence>
<feature type="domain" description="Calcineurin-like phosphoesterase" evidence="2">
    <location>
        <begin position="74"/>
        <end position="222"/>
    </location>
</feature>
<dbReference type="PANTHER" id="PTHR46546:SF4">
    <property type="entry name" value="SHEWANELLA-LIKE PROTEIN PHOSPHATASE 1"/>
    <property type="match status" value="1"/>
</dbReference>
<name>A0ABY7RWX2_9FLAO</name>
<evidence type="ECO:0000256" key="1">
    <source>
        <dbReference type="SAM" id="Phobius"/>
    </source>
</evidence>
<dbReference type="Proteomes" id="UP001202717">
    <property type="component" value="Chromosome"/>
</dbReference>
<dbReference type="SUPFAM" id="SSF56300">
    <property type="entry name" value="Metallo-dependent phosphatases"/>
    <property type="match status" value="1"/>
</dbReference>